<gene>
    <name evidence="1" type="ORF">XM38_019970</name>
</gene>
<dbReference type="Proteomes" id="UP000191901">
    <property type="component" value="Chromosome"/>
</dbReference>
<dbReference type="KEGG" id="hhg:XM38_019970"/>
<organism evidence="1 2">
    <name type="scientific">Halomicronema hongdechloris C2206</name>
    <dbReference type="NCBI Taxonomy" id="1641165"/>
    <lineage>
        <taxon>Bacteria</taxon>
        <taxon>Bacillati</taxon>
        <taxon>Cyanobacteriota</taxon>
        <taxon>Cyanophyceae</taxon>
        <taxon>Nodosilineales</taxon>
        <taxon>Nodosilineaceae</taxon>
        <taxon>Halomicronema</taxon>
    </lineage>
</organism>
<dbReference type="AlphaFoldDB" id="A0A1Z3HL73"/>
<keyword evidence="2" id="KW-1185">Reference proteome</keyword>
<sequence>MREAIQASADREQRSFTFVVEMLLREALEAREGQES</sequence>
<dbReference type="EMBL" id="CP021983">
    <property type="protein sequence ID" value="ASC71048.1"/>
    <property type="molecule type" value="Genomic_DNA"/>
</dbReference>
<evidence type="ECO:0000313" key="2">
    <source>
        <dbReference type="Proteomes" id="UP000191901"/>
    </source>
</evidence>
<name>A0A1Z3HL73_9CYAN</name>
<protein>
    <submittedName>
        <fullName evidence="1">Uncharacterized protein</fullName>
    </submittedName>
</protein>
<accession>A0A1Z3HL73</accession>
<evidence type="ECO:0000313" key="1">
    <source>
        <dbReference type="EMBL" id="ASC71048.1"/>
    </source>
</evidence>
<proteinExistence type="predicted"/>
<reference evidence="1 2" key="1">
    <citation type="journal article" date="2016" name="Biochim. Biophys. Acta">
        <title>Characterization of red-shifted phycobilisomes isolated from the chlorophyll f-containing cyanobacterium Halomicronema hongdechloris.</title>
        <authorList>
            <person name="Li Y."/>
            <person name="Lin Y."/>
            <person name="Garvey C.J."/>
            <person name="Birch D."/>
            <person name="Corkery R.W."/>
            <person name="Loughlin P.C."/>
            <person name="Scheer H."/>
            <person name="Willows R.D."/>
            <person name="Chen M."/>
        </authorList>
    </citation>
    <scope>NUCLEOTIDE SEQUENCE [LARGE SCALE GENOMIC DNA]</scope>
    <source>
        <strain evidence="1 2">C2206</strain>
    </source>
</reference>